<dbReference type="EMBL" id="QGGR01000001">
    <property type="protein sequence ID" value="PWK52316.1"/>
    <property type="molecule type" value="Genomic_DNA"/>
</dbReference>
<dbReference type="InterPro" id="IPR013766">
    <property type="entry name" value="Thioredoxin_domain"/>
</dbReference>
<dbReference type="Proteomes" id="UP000245697">
    <property type="component" value="Unassembled WGS sequence"/>
</dbReference>
<evidence type="ECO:0000259" key="2">
    <source>
        <dbReference type="PROSITE" id="PS51352"/>
    </source>
</evidence>
<keyword evidence="3" id="KW-0413">Isomerase</keyword>
<comment type="caution">
    <text evidence="3">The sequence shown here is derived from an EMBL/GenBank/DDBJ whole genome shotgun (WGS) entry which is preliminary data.</text>
</comment>
<evidence type="ECO:0000313" key="3">
    <source>
        <dbReference type="EMBL" id="PWK52316.1"/>
    </source>
</evidence>
<dbReference type="Gene3D" id="3.40.30.10">
    <property type="entry name" value="Glutaredoxin"/>
    <property type="match status" value="1"/>
</dbReference>
<proteinExistence type="predicted"/>
<name>A0A316FXC2_9ACTN</name>
<feature type="transmembrane region" description="Helical" evidence="1">
    <location>
        <begin position="66"/>
        <end position="88"/>
    </location>
</feature>
<keyword evidence="1" id="KW-0472">Membrane</keyword>
<dbReference type="SUPFAM" id="SSF52833">
    <property type="entry name" value="Thioredoxin-like"/>
    <property type="match status" value="1"/>
</dbReference>
<gene>
    <name evidence="3" type="ORF">BC793_101325</name>
</gene>
<keyword evidence="1" id="KW-1133">Transmembrane helix</keyword>
<feature type="domain" description="Thioredoxin" evidence="2">
    <location>
        <begin position="106"/>
        <end position="235"/>
    </location>
</feature>
<dbReference type="PROSITE" id="PS51352">
    <property type="entry name" value="THIOREDOXIN_2"/>
    <property type="match status" value="1"/>
</dbReference>
<evidence type="ECO:0000256" key="1">
    <source>
        <dbReference type="SAM" id="Phobius"/>
    </source>
</evidence>
<protein>
    <submittedName>
        <fullName evidence="3">Thiol-disulfide isomerase/thioredoxin</fullName>
    </submittedName>
</protein>
<dbReference type="InterPro" id="IPR036249">
    <property type="entry name" value="Thioredoxin-like_sf"/>
</dbReference>
<dbReference type="GO" id="GO:0016209">
    <property type="term" value="F:antioxidant activity"/>
    <property type="evidence" value="ECO:0007669"/>
    <property type="project" value="InterPro"/>
</dbReference>
<accession>A0A316FXC2</accession>
<keyword evidence="4" id="KW-1185">Reference proteome</keyword>
<dbReference type="AlphaFoldDB" id="A0A316FXC2"/>
<dbReference type="InterPro" id="IPR000866">
    <property type="entry name" value="AhpC/TSA"/>
</dbReference>
<reference evidence="3 4" key="1">
    <citation type="submission" date="2018-05" db="EMBL/GenBank/DDBJ databases">
        <title>Genomic Encyclopedia of Archaeal and Bacterial Type Strains, Phase II (KMG-II): from individual species to whole genera.</title>
        <authorList>
            <person name="Goeker M."/>
        </authorList>
    </citation>
    <scope>NUCLEOTIDE SEQUENCE [LARGE SCALE GENOMIC DNA]</scope>
    <source>
        <strain evidence="3 4">DSM 45184</strain>
    </source>
</reference>
<sequence length="235" mass="24385">MDVMEPGWRVALTGRAPCADGALTIRPDIGESESRAYRQPSSLTFGYRPVTPAVCGDMGDDDMGHLSALVALLGALTLLNLLLTFGIIRRLRTRPANPIVTTPGFLSPGTLIGDFTGHDLDGRPVSRSALSGRTLVGFFSPGCDACRDMLPDFVAAAAAFGRDRTLAIVMSGVASASDYLPALTPVARVVPDDPDGPLISAFAITAFPSFFVVAADGRIVAGGVALDDLPIAAVA</sequence>
<keyword evidence="1" id="KW-0812">Transmembrane</keyword>
<dbReference type="CDD" id="cd02966">
    <property type="entry name" value="TlpA_like_family"/>
    <property type="match status" value="1"/>
</dbReference>
<dbReference type="GO" id="GO:0016491">
    <property type="term" value="F:oxidoreductase activity"/>
    <property type="evidence" value="ECO:0007669"/>
    <property type="project" value="InterPro"/>
</dbReference>
<dbReference type="Pfam" id="PF00578">
    <property type="entry name" value="AhpC-TSA"/>
    <property type="match status" value="1"/>
</dbReference>
<evidence type="ECO:0000313" key="4">
    <source>
        <dbReference type="Proteomes" id="UP000245697"/>
    </source>
</evidence>
<dbReference type="GO" id="GO:0016853">
    <property type="term" value="F:isomerase activity"/>
    <property type="evidence" value="ECO:0007669"/>
    <property type="project" value="UniProtKB-KW"/>
</dbReference>
<organism evidence="3 4">
    <name type="scientific">Actinoplanes xinjiangensis</name>
    <dbReference type="NCBI Taxonomy" id="512350"/>
    <lineage>
        <taxon>Bacteria</taxon>
        <taxon>Bacillati</taxon>
        <taxon>Actinomycetota</taxon>
        <taxon>Actinomycetes</taxon>
        <taxon>Micromonosporales</taxon>
        <taxon>Micromonosporaceae</taxon>
        <taxon>Actinoplanes</taxon>
    </lineage>
</organism>